<name>A0A1C1YVN9_9HYPH</name>
<evidence type="ECO:0000313" key="2">
    <source>
        <dbReference type="EMBL" id="OCW57517.1"/>
    </source>
</evidence>
<keyword evidence="1" id="KW-0732">Signal</keyword>
<dbReference type="InterPro" id="IPR009560">
    <property type="entry name" value="DUF1176"/>
</dbReference>
<evidence type="ECO:0000256" key="1">
    <source>
        <dbReference type="SAM" id="SignalP"/>
    </source>
</evidence>
<dbReference type="OrthoDB" id="7863791at2"/>
<reference evidence="2 3" key="1">
    <citation type="submission" date="2015-12" db="EMBL/GenBank/DDBJ databases">
        <authorList>
            <person name="Shamseldin A."/>
            <person name="Moawad H."/>
            <person name="Abd El-Rahim W.M."/>
            <person name="Sadowsky M.J."/>
        </authorList>
    </citation>
    <scope>NUCLEOTIDE SEQUENCE [LARGE SCALE GENOMIC DNA]</scope>
    <source>
        <strain evidence="2 3">JC234</strain>
    </source>
</reference>
<dbReference type="AlphaFoldDB" id="A0A1C1YVN9"/>
<dbReference type="EMBL" id="LQZT01000013">
    <property type="protein sequence ID" value="OCW57517.1"/>
    <property type="molecule type" value="Genomic_DNA"/>
</dbReference>
<evidence type="ECO:0008006" key="4">
    <source>
        <dbReference type="Google" id="ProtNLM"/>
    </source>
</evidence>
<organism evidence="2 3">
    <name type="scientific">Hoeflea olei</name>
    <dbReference type="NCBI Taxonomy" id="1480615"/>
    <lineage>
        <taxon>Bacteria</taxon>
        <taxon>Pseudomonadati</taxon>
        <taxon>Pseudomonadota</taxon>
        <taxon>Alphaproteobacteria</taxon>
        <taxon>Hyphomicrobiales</taxon>
        <taxon>Rhizobiaceae</taxon>
        <taxon>Hoeflea</taxon>
    </lineage>
</organism>
<keyword evidence="3" id="KW-1185">Reference proteome</keyword>
<dbReference type="Pfam" id="PF06674">
    <property type="entry name" value="DUF1176"/>
    <property type="match status" value="1"/>
</dbReference>
<gene>
    <name evidence="2" type="ORF">AWJ14_13260</name>
</gene>
<dbReference type="STRING" id="1480615.AWJ14_13260"/>
<feature type="signal peptide" evidence="1">
    <location>
        <begin position="1"/>
        <end position="24"/>
    </location>
</feature>
<protein>
    <recommendedName>
        <fullName evidence="4">Secreted protein</fullName>
    </recommendedName>
</protein>
<dbReference type="RefSeq" id="WP_066178757.1">
    <property type="nucleotide sequence ID" value="NZ_LQZT01000013.1"/>
</dbReference>
<feature type="chain" id="PRO_5008656568" description="Secreted protein" evidence="1">
    <location>
        <begin position="25"/>
        <end position="211"/>
    </location>
</feature>
<dbReference type="Proteomes" id="UP000094795">
    <property type="component" value="Unassembled WGS sequence"/>
</dbReference>
<proteinExistence type="predicted"/>
<accession>A0A1C1YVN9</accession>
<sequence>MGKQLIAAVTGAVTLAMATTAAPAQEPANAELDAARAFVLSALPGQCDADPAFGDSMAYPVSWRPGWAEADTPDSHGTLYKVFCFAGAYNLIDAYVFKGDDETFSLIGFAEPVYTVEYAEGDETQTELKAPPAVTGFSATLTLVNSEFDPKTNTISSLSSWRGLGDAWAAGSWVFREGQFVLSRYAIDPIYEANLDNATDAQRDTAFEIYP</sequence>
<evidence type="ECO:0000313" key="3">
    <source>
        <dbReference type="Proteomes" id="UP000094795"/>
    </source>
</evidence>
<comment type="caution">
    <text evidence="2">The sequence shown here is derived from an EMBL/GenBank/DDBJ whole genome shotgun (WGS) entry which is preliminary data.</text>
</comment>